<protein>
    <submittedName>
        <fullName evidence="1">Uncharacterized protein</fullName>
    </submittedName>
</protein>
<dbReference type="EMBL" id="LAZR01021856">
    <property type="protein sequence ID" value="KKL83880.1"/>
    <property type="molecule type" value="Genomic_DNA"/>
</dbReference>
<comment type="caution">
    <text evidence="1">The sequence shown here is derived from an EMBL/GenBank/DDBJ whole genome shotgun (WGS) entry which is preliminary data.</text>
</comment>
<gene>
    <name evidence="1" type="ORF">LCGC14_1970270</name>
</gene>
<dbReference type="AlphaFoldDB" id="A0A0F9HQA4"/>
<evidence type="ECO:0000313" key="1">
    <source>
        <dbReference type="EMBL" id="KKL83880.1"/>
    </source>
</evidence>
<sequence>MERYEVLYMDHTRVFASDSLQAAKDWVETKIQQGALGSDYSIFDTKSGETWYTPGPSEDNPSYYRWAQE</sequence>
<accession>A0A0F9HQA4</accession>
<organism evidence="1">
    <name type="scientific">marine sediment metagenome</name>
    <dbReference type="NCBI Taxonomy" id="412755"/>
    <lineage>
        <taxon>unclassified sequences</taxon>
        <taxon>metagenomes</taxon>
        <taxon>ecological metagenomes</taxon>
    </lineage>
</organism>
<proteinExistence type="predicted"/>
<reference evidence="1" key="1">
    <citation type="journal article" date="2015" name="Nature">
        <title>Complex archaea that bridge the gap between prokaryotes and eukaryotes.</title>
        <authorList>
            <person name="Spang A."/>
            <person name="Saw J.H."/>
            <person name="Jorgensen S.L."/>
            <person name="Zaremba-Niedzwiedzka K."/>
            <person name="Martijn J."/>
            <person name="Lind A.E."/>
            <person name="van Eijk R."/>
            <person name="Schleper C."/>
            <person name="Guy L."/>
            <person name="Ettema T.J."/>
        </authorList>
    </citation>
    <scope>NUCLEOTIDE SEQUENCE</scope>
</reference>
<name>A0A0F9HQA4_9ZZZZ</name>